<keyword evidence="8" id="KW-1185">Reference proteome</keyword>
<name>A0A5C1HUA2_9SPHI</name>
<keyword evidence="2" id="KW-1003">Cell membrane</keyword>
<evidence type="ECO:0000256" key="2">
    <source>
        <dbReference type="ARBA" id="ARBA00022475"/>
    </source>
</evidence>
<dbReference type="InterPro" id="IPR027417">
    <property type="entry name" value="P-loop_NTPase"/>
</dbReference>
<evidence type="ECO:0000313" key="8">
    <source>
        <dbReference type="Proteomes" id="UP000251402"/>
    </source>
</evidence>
<protein>
    <submittedName>
        <fullName evidence="7">TraM recognition domain-containing protein</fullName>
    </submittedName>
</protein>
<proteinExistence type="predicted"/>
<dbReference type="GO" id="GO:0005886">
    <property type="term" value="C:plasma membrane"/>
    <property type="evidence" value="ECO:0007669"/>
    <property type="project" value="UniProtKB-SubCell"/>
</dbReference>
<evidence type="ECO:0000256" key="1">
    <source>
        <dbReference type="ARBA" id="ARBA00004651"/>
    </source>
</evidence>
<dbReference type="KEGG" id="mrub:DEO27_003305"/>
<keyword evidence="5" id="KW-0472">Membrane</keyword>
<organism evidence="7 8">
    <name type="scientific">Mucilaginibacter rubeus</name>
    <dbReference type="NCBI Taxonomy" id="2027860"/>
    <lineage>
        <taxon>Bacteria</taxon>
        <taxon>Pseudomonadati</taxon>
        <taxon>Bacteroidota</taxon>
        <taxon>Sphingobacteriia</taxon>
        <taxon>Sphingobacteriales</taxon>
        <taxon>Sphingobacteriaceae</taxon>
        <taxon>Mucilaginibacter</taxon>
    </lineage>
</organism>
<dbReference type="PANTHER" id="PTHR37937:SF1">
    <property type="entry name" value="CONJUGATIVE TRANSFER: DNA TRANSPORT"/>
    <property type="match status" value="1"/>
</dbReference>
<dbReference type="EMBL" id="CP043450">
    <property type="protein sequence ID" value="QEM09083.1"/>
    <property type="molecule type" value="Genomic_DNA"/>
</dbReference>
<evidence type="ECO:0000256" key="5">
    <source>
        <dbReference type="ARBA" id="ARBA00023136"/>
    </source>
</evidence>
<evidence type="ECO:0000256" key="4">
    <source>
        <dbReference type="ARBA" id="ARBA00022989"/>
    </source>
</evidence>
<evidence type="ECO:0000313" key="7">
    <source>
        <dbReference type="EMBL" id="QEM09083.1"/>
    </source>
</evidence>
<dbReference type="SUPFAM" id="SSF52540">
    <property type="entry name" value="P-loop containing nucleoside triphosphate hydrolases"/>
    <property type="match status" value="1"/>
</dbReference>
<sequence>MFPNLTTDIIPTISTGRSNLISTCLDIQDASELHKDYGREQADVIMNIVGNMAVGQVSGDTAKFVSEKIDRIMQDRESLSINRSDTSISHSKQLEAAVPASRISTLSSGEFVGLVADNPDCKIELKAFHCEIVNDHESLNREIDGYRPLPEVRAISNGIVERNYLKVKQDVRDIVDSKIERLLSDPSLIHLVIRKK</sequence>
<dbReference type="OrthoDB" id="102453at2"/>
<dbReference type="AlphaFoldDB" id="A0A5C1HUA2"/>
<keyword evidence="4" id="KW-1133">Transmembrane helix</keyword>
<gene>
    <name evidence="7" type="ORF">DEO27_003305</name>
</gene>
<evidence type="ECO:0000256" key="3">
    <source>
        <dbReference type="ARBA" id="ARBA00022692"/>
    </source>
</evidence>
<dbReference type="Pfam" id="PF12696">
    <property type="entry name" value="TraG-D_C"/>
    <property type="match status" value="1"/>
</dbReference>
<accession>A0A5C1HUA2</accession>
<dbReference type="Gene3D" id="3.40.50.300">
    <property type="entry name" value="P-loop containing nucleotide triphosphate hydrolases"/>
    <property type="match status" value="1"/>
</dbReference>
<reference evidence="7" key="1">
    <citation type="submission" date="2019-08" db="EMBL/GenBank/DDBJ databases">
        <title>Comparative genome analysis confer to the adaptation heavy metal polluted environment.</title>
        <authorList>
            <person name="Li Y."/>
        </authorList>
    </citation>
    <scope>NUCLEOTIDE SEQUENCE [LARGE SCALE GENOMIC DNA]</scope>
    <source>
        <strain evidence="7">P1</strain>
    </source>
</reference>
<dbReference type="InterPro" id="IPR032689">
    <property type="entry name" value="TraG-D_C"/>
</dbReference>
<dbReference type="Proteomes" id="UP000251402">
    <property type="component" value="Chromosome"/>
</dbReference>
<evidence type="ECO:0000259" key="6">
    <source>
        <dbReference type="Pfam" id="PF12696"/>
    </source>
</evidence>
<keyword evidence="3" id="KW-0812">Transmembrane</keyword>
<dbReference type="PANTHER" id="PTHR37937">
    <property type="entry name" value="CONJUGATIVE TRANSFER: DNA TRANSPORT"/>
    <property type="match status" value="1"/>
</dbReference>
<dbReference type="InterPro" id="IPR051539">
    <property type="entry name" value="T4SS-coupling_protein"/>
</dbReference>
<comment type="subcellular location">
    <subcellularLocation>
        <location evidence="1">Cell membrane</location>
        <topology evidence="1">Multi-pass membrane protein</topology>
    </subcellularLocation>
</comment>
<feature type="domain" description="TraD/TraG TraM recognition site" evidence="6">
    <location>
        <begin position="8"/>
        <end position="106"/>
    </location>
</feature>